<evidence type="ECO:0000313" key="3">
    <source>
        <dbReference type="Proteomes" id="UP000663792"/>
    </source>
</evidence>
<protein>
    <submittedName>
        <fullName evidence="2">Uncharacterized protein</fullName>
    </submittedName>
</protein>
<comment type="caution">
    <text evidence="2">The sequence shown here is derived from an EMBL/GenBank/DDBJ whole genome shotgun (WGS) entry which is preliminary data.</text>
</comment>
<dbReference type="Proteomes" id="UP000663792">
    <property type="component" value="Unassembled WGS sequence"/>
</dbReference>
<proteinExistence type="predicted"/>
<dbReference type="RefSeq" id="WP_205259367.1">
    <property type="nucleotide sequence ID" value="NZ_JAERWK010000005.1"/>
</dbReference>
<organism evidence="2 3">
    <name type="scientific">Nakamurella leprariae</name>
    <dbReference type="NCBI Taxonomy" id="2803911"/>
    <lineage>
        <taxon>Bacteria</taxon>
        <taxon>Bacillati</taxon>
        <taxon>Actinomycetota</taxon>
        <taxon>Actinomycetes</taxon>
        <taxon>Nakamurellales</taxon>
        <taxon>Nakamurellaceae</taxon>
        <taxon>Nakamurella</taxon>
    </lineage>
</organism>
<dbReference type="EMBL" id="JAERWK010000005">
    <property type="protein sequence ID" value="MBM9466435.1"/>
    <property type="molecule type" value="Genomic_DNA"/>
</dbReference>
<dbReference type="PROSITE" id="PS51257">
    <property type="entry name" value="PROKAR_LIPOPROTEIN"/>
    <property type="match status" value="1"/>
</dbReference>
<accession>A0A939BXW7</accession>
<gene>
    <name evidence="2" type="ORF">JL106_03965</name>
</gene>
<keyword evidence="3" id="KW-1185">Reference proteome</keyword>
<name>A0A939BXW7_9ACTN</name>
<dbReference type="AlphaFoldDB" id="A0A939BXW7"/>
<evidence type="ECO:0000313" key="2">
    <source>
        <dbReference type="EMBL" id="MBM9466435.1"/>
    </source>
</evidence>
<reference evidence="2" key="1">
    <citation type="submission" date="2021-01" db="EMBL/GenBank/DDBJ databases">
        <title>YIM 132084 draft genome.</title>
        <authorList>
            <person name="An D."/>
        </authorList>
    </citation>
    <scope>NUCLEOTIDE SEQUENCE</scope>
    <source>
        <strain evidence="2">YIM 132084</strain>
    </source>
</reference>
<sequence length="214" mass="22283">MRTTARRRSWPAALVVAGLAMGACSAGEPAPQAGAEVAPYTATTIRAEGLGPFTVGDVTPADVAPWHLEQGGQAFDTVPQTENCALATDRAAQLALVVDQDQAVVAVVTGNPSIRTGEGIGVGDPVDRLASVHDPDAVHAVQATSQSGGPLVVVDPAPGQEPVRGTRMLAFDTSLDGTITRIRAGAWPWVSYLDHCSDLSTRPDETGWPLTRDR</sequence>
<evidence type="ECO:0000256" key="1">
    <source>
        <dbReference type="SAM" id="SignalP"/>
    </source>
</evidence>
<feature type="chain" id="PRO_5039499490" evidence="1">
    <location>
        <begin position="27"/>
        <end position="214"/>
    </location>
</feature>
<feature type="signal peptide" evidence="1">
    <location>
        <begin position="1"/>
        <end position="26"/>
    </location>
</feature>
<keyword evidence="1" id="KW-0732">Signal</keyword>